<dbReference type="HOGENOM" id="CLU_152427_1_0_9"/>
<dbReference type="OrthoDB" id="1954671at2"/>
<dbReference type="RefSeq" id="WP_015614894.1">
    <property type="nucleotide sequence ID" value="NC_021182.1"/>
</dbReference>
<dbReference type="PATRIC" id="fig|86416.3.peg.1626"/>
<protein>
    <submittedName>
        <fullName evidence="1">Uncharacterized protein</fullName>
    </submittedName>
</protein>
<evidence type="ECO:0000313" key="1">
    <source>
        <dbReference type="EMBL" id="AGK96575.1"/>
    </source>
</evidence>
<sequence length="65" mass="7106">MPSTFRNSHIIQKVIKNNNDDIIAYKLENGEIIMKEEAVSLASQGLISGVTIESGDGGNENLKIF</sequence>
<dbReference type="KEGG" id="cpas:Clopa_1650"/>
<dbReference type="eggNOG" id="ENOG5032MJS">
    <property type="taxonomic scope" value="Bacteria"/>
</dbReference>
<gene>
    <name evidence="1" type="ORF">Clopa_1650</name>
</gene>
<dbReference type="Proteomes" id="UP000013523">
    <property type="component" value="Chromosome"/>
</dbReference>
<dbReference type="EMBL" id="CP003261">
    <property type="protein sequence ID" value="AGK96575.1"/>
    <property type="molecule type" value="Genomic_DNA"/>
</dbReference>
<accession>R4KAC1</accession>
<evidence type="ECO:0000313" key="2">
    <source>
        <dbReference type="Proteomes" id="UP000013523"/>
    </source>
</evidence>
<dbReference type="InterPro" id="IPR024997">
    <property type="entry name" value="DUF3892"/>
</dbReference>
<keyword evidence="2" id="KW-1185">Reference proteome</keyword>
<organism evidence="1 2">
    <name type="scientific">Clostridium pasteurianum BC1</name>
    <dbReference type="NCBI Taxonomy" id="86416"/>
    <lineage>
        <taxon>Bacteria</taxon>
        <taxon>Bacillati</taxon>
        <taxon>Bacillota</taxon>
        <taxon>Clostridia</taxon>
        <taxon>Eubacteriales</taxon>
        <taxon>Clostridiaceae</taxon>
        <taxon>Clostridium</taxon>
    </lineage>
</organism>
<dbReference type="AlphaFoldDB" id="R4KAC1"/>
<proteinExistence type="predicted"/>
<name>R4KAC1_CLOPA</name>
<reference evidence="1 2" key="1">
    <citation type="submission" date="2012-01" db="EMBL/GenBank/DDBJ databases">
        <title>Complete sequence of chromosome of Clostridium pasteurianum BC1.</title>
        <authorList>
            <consortium name="US DOE Joint Genome Institute"/>
            <person name="Lucas S."/>
            <person name="Han J."/>
            <person name="Lapidus A."/>
            <person name="Cheng J.-F."/>
            <person name="Goodwin L."/>
            <person name="Pitluck S."/>
            <person name="Peters L."/>
            <person name="Mikhailova N."/>
            <person name="Teshima H."/>
            <person name="Detter J.C."/>
            <person name="Han C."/>
            <person name="Tapia R."/>
            <person name="Land M."/>
            <person name="Hauser L."/>
            <person name="Kyrpides N."/>
            <person name="Ivanova N."/>
            <person name="Pagani I."/>
            <person name="Dunn J."/>
            <person name="Taghavi S."/>
            <person name="Francis A."/>
            <person name="van der Lelie D."/>
            <person name="Woyke T."/>
        </authorList>
    </citation>
    <scope>NUCLEOTIDE SEQUENCE [LARGE SCALE GENOMIC DNA]</scope>
    <source>
        <strain evidence="1 2">BC1</strain>
    </source>
</reference>
<dbReference type="Pfam" id="PF13031">
    <property type="entry name" value="DUF3892"/>
    <property type="match status" value="1"/>
</dbReference>